<organism evidence="8 9">
    <name type="scientific">Rhodocyclus tenuis</name>
    <name type="common">Rhodospirillum tenue</name>
    <dbReference type="NCBI Taxonomy" id="1066"/>
    <lineage>
        <taxon>Bacteria</taxon>
        <taxon>Pseudomonadati</taxon>
        <taxon>Pseudomonadota</taxon>
        <taxon>Betaproteobacteria</taxon>
        <taxon>Rhodocyclales</taxon>
        <taxon>Rhodocyclaceae</taxon>
        <taxon>Rhodocyclus</taxon>
    </lineage>
</organism>
<evidence type="ECO:0000313" key="9">
    <source>
        <dbReference type="Proteomes" id="UP000587070"/>
    </source>
</evidence>
<feature type="transmembrane region" description="Helical" evidence="7">
    <location>
        <begin position="146"/>
        <end position="167"/>
    </location>
</feature>
<evidence type="ECO:0000256" key="1">
    <source>
        <dbReference type="ARBA" id="ARBA00004651"/>
    </source>
</evidence>
<feature type="transmembrane region" description="Helical" evidence="7">
    <location>
        <begin position="418"/>
        <end position="437"/>
    </location>
</feature>
<dbReference type="Pfam" id="PF13440">
    <property type="entry name" value="Polysacc_synt_3"/>
    <property type="match status" value="1"/>
</dbReference>
<keyword evidence="3" id="KW-1003">Cell membrane</keyword>
<keyword evidence="6 7" id="KW-0472">Membrane</keyword>
<feature type="transmembrane region" description="Helical" evidence="7">
    <location>
        <begin position="331"/>
        <end position="349"/>
    </location>
</feature>
<keyword evidence="4 7" id="KW-0812">Transmembrane</keyword>
<comment type="similarity">
    <text evidence="2">Belongs to the polysaccharide synthase family.</text>
</comment>
<comment type="caution">
    <text evidence="8">The sequence shown here is derived from an EMBL/GenBank/DDBJ whole genome shotgun (WGS) entry which is preliminary data.</text>
</comment>
<dbReference type="CDD" id="cd13127">
    <property type="entry name" value="MATE_tuaB_like"/>
    <property type="match status" value="1"/>
</dbReference>
<gene>
    <name evidence="8" type="ORF">GGD90_001565</name>
</gene>
<name>A0A840GG59_RHOTE</name>
<feature type="transmembrane region" description="Helical" evidence="7">
    <location>
        <begin position="259"/>
        <end position="292"/>
    </location>
</feature>
<feature type="transmembrane region" description="Helical" evidence="7">
    <location>
        <begin position="121"/>
        <end position="140"/>
    </location>
</feature>
<reference evidence="8 9" key="1">
    <citation type="submission" date="2020-08" db="EMBL/GenBank/DDBJ databases">
        <title>Genome sequencing of Purple Non-Sulfur Bacteria from various extreme environments.</title>
        <authorList>
            <person name="Mayer M."/>
        </authorList>
    </citation>
    <scope>NUCLEOTIDE SEQUENCE [LARGE SCALE GENOMIC DNA]</scope>
    <source>
        <strain evidence="8 9">2761</strain>
    </source>
</reference>
<evidence type="ECO:0000256" key="2">
    <source>
        <dbReference type="ARBA" id="ARBA00007430"/>
    </source>
</evidence>
<keyword evidence="5 7" id="KW-1133">Transmembrane helix</keyword>
<feature type="transmembrane region" description="Helical" evidence="7">
    <location>
        <begin position="16"/>
        <end position="42"/>
    </location>
</feature>
<comment type="subcellular location">
    <subcellularLocation>
        <location evidence="1">Cell membrane</location>
        <topology evidence="1">Multi-pass membrane protein</topology>
    </subcellularLocation>
</comment>
<feature type="transmembrane region" description="Helical" evidence="7">
    <location>
        <begin position="54"/>
        <end position="77"/>
    </location>
</feature>
<dbReference type="AlphaFoldDB" id="A0A840GG59"/>
<evidence type="ECO:0000256" key="3">
    <source>
        <dbReference type="ARBA" id="ARBA00022475"/>
    </source>
</evidence>
<feature type="transmembrane region" description="Helical" evidence="7">
    <location>
        <begin position="386"/>
        <end position="406"/>
    </location>
</feature>
<accession>A0A840GG59</accession>
<keyword evidence="9" id="KW-1185">Reference proteome</keyword>
<dbReference type="GO" id="GO:0005886">
    <property type="term" value="C:plasma membrane"/>
    <property type="evidence" value="ECO:0007669"/>
    <property type="project" value="UniProtKB-SubCell"/>
</dbReference>
<protein>
    <submittedName>
        <fullName evidence="8">O-antigen/teichoic acid export membrane protein</fullName>
    </submittedName>
</protein>
<feature type="transmembrane region" description="Helical" evidence="7">
    <location>
        <begin position="355"/>
        <end position="374"/>
    </location>
</feature>
<feature type="transmembrane region" description="Helical" evidence="7">
    <location>
        <begin position="304"/>
        <end position="324"/>
    </location>
</feature>
<evidence type="ECO:0000256" key="7">
    <source>
        <dbReference type="SAM" id="Phobius"/>
    </source>
</evidence>
<dbReference type="PANTHER" id="PTHR30250:SF10">
    <property type="entry name" value="LIPOPOLYSACCHARIDE BIOSYNTHESIS PROTEIN WZXC"/>
    <property type="match status" value="1"/>
</dbReference>
<evidence type="ECO:0000256" key="5">
    <source>
        <dbReference type="ARBA" id="ARBA00022989"/>
    </source>
</evidence>
<evidence type="ECO:0000256" key="6">
    <source>
        <dbReference type="ARBA" id="ARBA00023136"/>
    </source>
</evidence>
<sequence>MGTQIVLARILGPEQYGLFAIAAVVIGFSGFFSDVGIAYGLIQKQDVSAHDLRFVFTWQLIIGTLVSAAIVLLSGPIAAFFGEAKAQEIVSVLAVVCLLNALMAPAQNMLKRELNIRRIQLANIAGYVGGYVAVGVPLALSGAAVWALVASWIVQVSITLLILYAGVRHPLQPLFWFVGGGQLMRYGGTVLITNITNWVIGNIERVVIGRYFASREIGLYATSYNLINGPVSSLLGVVQPVFFSAASRIADQRERLVEVYLGIVALTALVVLPLFASVSAVADTLVLALYGAKWVEAGVLLSPLSLAIPLLLFWGLTTPLLWIGGAPEREFRVQLPMALLWVAISWAAAQHSLEAVAWSVVLLFALRFALIFFAARQLLPISFAGLWRACRGGLLLAMICASIAAASDGWLRAEGLPAFVRLLIDAALAAAVYLLLLMKLPGIIPGHCGELLTRLAARCPAPLGCWLGRLPVMG</sequence>
<evidence type="ECO:0000256" key="4">
    <source>
        <dbReference type="ARBA" id="ARBA00022692"/>
    </source>
</evidence>
<feature type="transmembrane region" description="Helical" evidence="7">
    <location>
        <begin position="89"/>
        <end position="109"/>
    </location>
</feature>
<dbReference type="EMBL" id="JACIGE010000004">
    <property type="protein sequence ID" value="MBB4247199.1"/>
    <property type="molecule type" value="Genomic_DNA"/>
</dbReference>
<proteinExistence type="inferred from homology"/>
<dbReference type="InterPro" id="IPR050833">
    <property type="entry name" value="Poly_Biosynth_Transport"/>
</dbReference>
<dbReference type="Proteomes" id="UP000587070">
    <property type="component" value="Unassembled WGS sequence"/>
</dbReference>
<evidence type="ECO:0000313" key="8">
    <source>
        <dbReference type="EMBL" id="MBB4247199.1"/>
    </source>
</evidence>
<dbReference type="PANTHER" id="PTHR30250">
    <property type="entry name" value="PST FAMILY PREDICTED COLANIC ACID TRANSPORTER"/>
    <property type="match status" value="1"/>
</dbReference>